<proteinExistence type="predicted"/>
<feature type="chain" id="PRO_5008659214" description="Oxidoreductase molybdopterin-binding domain-containing protein" evidence="1">
    <location>
        <begin position="23"/>
        <end position="162"/>
    </location>
</feature>
<dbReference type="InterPro" id="IPR036374">
    <property type="entry name" value="OxRdtase_Mopterin-bd_sf"/>
</dbReference>
<dbReference type="RefSeq" id="WP_024926002.1">
    <property type="nucleotide sequence ID" value="NZ_MDEO01000036.1"/>
</dbReference>
<dbReference type="AlphaFoldDB" id="A0A1C2DCR6"/>
<dbReference type="OrthoDB" id="482420at2"/>
<keyword evidence="1" id="KW-0732">Signal</keyword>
<comment type="caution">
    <text evidence="3">The sequence shown here is derived from an EMBL/GenBank/DDBJ whole genome shotgun (WGS) entry which is preliminary data.</text>
</comment>
<feature type="signal peptide" evidence="1">
    <location>
        <begin position="1"/>
        <end position="22"/>
    </location>
</feature>
<evidence type="ECO:0000259" key="2">
    <source>
        <dbReference type="Pfam" id="PF00174"/>
    </source>
</evidence>
<accession>A0A1C2DCR6</accession>
<dbReference type="InterPro" id="IPR000572">
    <property type="entry name" value="OxRdtase_Mopterin-bd_dom"/>
</dbReference>
<name>A0A1C2DCR6_9HYPH</name>
<protein>
    <recommendedName>
        <fullName evidence="2">Oxidoreductase molybdopterin-binding domain-containing protein</fullName>
    </recommendedName>
</protein>
<gene>
    <name evidence="3" type="ORF">QV13_22615</name>
</gene>
<evidence type="ECO:0000313" key="4">
    <source>
        <dbReference type="Proteomes" id="UP000094412"/>
    </source>
</evidence>
<feature type="domain" description="Oxidoreductase molybdopterin-binding" evidence="2">
    <location>
        <begin position="36"/>
        <end position="161"/>
    </location>
</feature>
<organism evidence="3 4">
    <name type="scientific">Mesorhizobium hungaricum</name>
    <dbReference type="NCBI Taxonomy" id="1566387"/>
    <lineage>
        <taxon>Bacteria</taxon>
        <taxon>Pseudomonadati</taxon>
        <taxon>Pseudomonadota</taxon>
        <taxon>Alphaproteobacteria</taxon>
        <taxon>Hyphomicrobiales</taxon>
        <taxon>Phyllobacteriaceae</taxon>
        <taxon>Mesorhizobium</taxon>
    </lineage>
</organism>
<dbReference type="Proteomes" id="UP000094412">
    <property type="component" value="Unassembled WGS sequence"/>
</dbReference>
<dbReference type="Gene3D" id="3.90.420.10">
    <property type="entry name" value="Oxidoreductase, molybdopterin-binding domain"/>
    <property type="match status" value="1"/>
</dbReference>
<evidence type="ECO:0000256" key="1">
    <source>
        <dbReference type="SAM" id="SignalP"/>
    </source>
</evidence>
<sequence length="162" mass="17314">MRSARAFLAFLIVLAVPSWARAGDGGIAISGVGITSATLTPADLAKFPATEMDVSFMTKNGVEKGHYKGVLLWSLLQEKGLSKLSQNHHEDLQHTFLVTAEDGYRIAFSIGEIAPDFGNRAILIATERDGKPLAPDEGLRLVVPGDARGARSVKSVVSIEVK</sequence>
<evidence type="ECO:0000313" key="3">
    <source>
        <dbReference type="EMBL" id="OCX12426.1"/>
    </source>
</evidence>
<dbReference type="STRING" id="1566387.QV13_22615"/>
<dbReference type="SUPFAM" id="SSF56524">
    <property type="entry name" value="Oxidoreductase molybdopterin-binding domain"/>
    <property type="match status" value="1"/>
</dbReference>
<dbReference type="EMBL" id="MDEO01000036">
    <property type="protein sequence ID" value="OCX12426.1"/>
    <property type="molecule type" value="Genomic_DNA"/>
</dbReference>
<keyword evidence="4" id="KW-1185">Reference proteome</keyword>
<dbReference type="Pfam" id="PF00174">
    <property type="entry name" value="Oxidored_molyb"/>
    <property type="match status" value="1"/>
</dbReference>
<reference evidence="3 4" key="1">
    <citation type="submission" date="2016-08" db="EMBL/GenBank/DDBJ databases">
        <title>Whole genome sequence of Mesorhizobium sp. strain UASWS1009 isolated from industrial sewage.</title>
        <authorList>
            <person name="Crovadore J."/>
            <person name="Calmin G."/>
            <person name="Chablais R."/>
            <person name="Cochard B."/>
            <person name="Lefort F."/>
        </authorList>
    </citation>
    <scope>NUCLEOTIDE SEQUENCE [LARGE SCALE GENOMIC DNA]</scope>
    <source>
        <strain evidence="3 4">UASWS1009</strain>
    </source>
</reference>